<evidence type="ECO:0000313" key="2">
    <source>
        <dbReference type="EMBL" id="TGZ52983.1"/>
    </source>
</evidence>
<feature type="compositionally biased region" description="Basic and acidic residues" evidence="1">
    <location>
        <begin position="645"/>
        <end position="661"/>
    </location>
</feature>
<comment type="caution">
    <text evidence="2">The sequence shown here is derived from an EMBL/GenBank/DDBJ whole genome shotgun (WGS) entry which is preliminary data.</text>
</comment>
<organism evidence="2 3">
    <name type="scientific">Temnothorax longispinosus</name>
    <dbReference type="NCBI Taxonomy" id="300112"/>
    <lineage>
        <taxon>Eukaryota</taxon>
        <taxon>Metazoa</taxon>
        <taxon>Ecdysozoa</taxon>
        <taxon>Arthropoda</taxon>
        <taxon>Hexapoda</taxon>
        <taxon>Insecta</taxon>
        <taxon>Pterygota</taxon>
        <taxon>Neoptera</taxon>
        <taxon>Endopterygota</taxon>
        <taxon>Hymenoptera</taxon>
        <taxon>Apocrita</taxon>
        <taxon>Aculeata</taxon>
        <taxon>Formicoidea</taxon>
        <taxon>Formicidae</taxon>
        <taxon>Myrmicinae</taxon>
        <taxon>Temnothorax</taxon>
    </lineage>
</organism>
<reference evidence="2 3" key="1">
    <citation type="journal article" date="2019" name="Philos. Trans. R. Soc. Lond., B, Biol. Sci.">
        <title>Ant behaviour and brain gene expression of defending hosts depend on the ecological success of the intruding social parasite.</title>
        <authorList>
            <person name="Kaur R."/>
            <person name="Stoldt M."/>
            <person name="Jongepier E."/>
            <person name="Feldmeyer B."/>
            <person name="Menzel F."/>
            <person name="Bornberg-Bauer E."/>
            <person name="Foitzik S."/>
        </authorList>
    </citation>
    <scope>NUCLEOTIDE SEQUENCE [LARGE SCALE GENOMIC DNA]</scope>
    <source>
        <tissue evidence="2">Whole body</tissue>
    </source>
</reference>
<dbReference type="AlphaFoldDB" id="A0A4S2KSK9"/>
<feature type="compositionally biased region" description="Gly residues" evidence="1">
    <location>
        <begin position="763"/>
        <end position="776"/>
    </location>
</feature>
<protein>
    <submittedName>
        <fullName evidence="2">Uncharacterized protein</fullName>
    </submittedName>
</protein>
<keyword evidence="3" id="KW-1185">Reference proteome</keyword>
<feature type="region of interest" description="Disordered" evidence="1">
    <location>
        <begin position="469"/>
        <end position="494"/>
    </location>
</feature>
<accession>A0A4S2KSK9</accession>
<gene>
    <name evidence="2" type="ORF">DBV15_00605</name>
</gene>
<sequence>MQRKKELIAGQRESRRTPRRVGTILIEEFETRPRLIGGISLPCRGNVCDIAHERNGLNKKSPGAGLSKTEPRETSCVTVVLEFRCSQQRDSLSSNGHTLLNIPVDDKVPSAALSPPLVFVGQRDSLRRLPGDCNNIFCAEAHEGCATNERTLTIITSTQSQIAVDNHLLQHSLSAVLRRSLFDVVFPRKRSPDLRGCPRCRSAKRERKSAREAVSSVRGERLLARASVLERKWGRAGRAHLTPKHHCLHSPDDPAREASCRPIRSTHSTRLVCVCDDPAGPVFWPRLTRALGACSPRSHPSGHALFHPGERIVRLGLEARRRVIINQPVLSVANRRGCPANGRRACSTVTDGVRERIEVGQDLISSGTGDCSGAGRTVAPRNANRWKPGCWNVRVATPTHMPSIPSIHSHEDTDRNAEGRFTISVMLFRPMNHRLYATCTQFSWILISRIDPGRRAKILHTRQLKLEPPENSEMPVTISKSGNVPRDCHARSSNRGNRFPRVALSLARTVHASVAERYDCAPSITPLQPCLVVSLSPPVLDRLPLPTSPCDRRHHHLLLVLFTSMKCRPPPPSFASSLPPTSVDLHPAGRRRGWRGGIAPRRRRLDEKGRRAAHRKYPRKEDGSCIGNRRERRMVARDIGTVGTRQEEGRRGTKETCRREEEFEGVGCRHRRGRRRFLPRCRRRRPPPPPPSPPSPPLSSCRRRFSTPGRQAGRLLPFFLLFPIIDKTETAQYRDAAPRRGLKGPAEHRRRKTRRRERAGVHGSAGGAGGDGGGGRSDLTRLAGRNKLATRALVPSVPLAIGACRFLSRTGDVSIGLTDSFLHRRDSIDLSSFATPFRHTAGLALILW</sequence>
<evidence type="ECO:0000256" key="1">
    <source>
        <dbReference type="SAM" id="MobiDB-lite"/>
    </source>
</evidence>
<feature type="region of interest" description="Disordered" evidence="1">
    <location>
        <begin position="733"/>
        <end position="779"/>
    </location>
</feature>
<feature type="region of interest" description="Disordered" evidence="1">
    <location>
        <begin position="642"/>
        <end position="665"/>
    </location>
</feature>
<dbReference type="Proteomes" id="UP000310200">
    <property type="component" value="Unassembled WGS sequence"/>
</dbReference>
<proteinExistence type="predicted"/>
<evidence type="ECO:0000313" key="3">
    <source>
        <dbReference type="Proteomes" id="UP000310200"/>
    </source>
</evidence>
<feature type="region of interest" description="Disordered" evidence="1">
    <location>
        <begin position="679"/>
        <end position="707"/>
    </location>
</feature>
<feature type="compositionally biased region" description="Basic residues" evidence="1">
    <location>
        <begin position="748"/>
        <end position="757"/>
    </location>
</feature>
<name>A0A4S2KSK9_9HYME</name>
<dbReference type="EMBL" id="QBLH01001127">
    <property type="protein sequence ID" value="TGZ52983.1"/>
    <property type="molecule type" value="Genomic_DNA"/>
</dbReference>
<feature type="compositionally biased region" description="Pro residues" evidence="1">
    <location>
        <begin position="687"/>
        <end position="697"/>
    </location>
</feature>
<feature type="region of interest" description="Disordered" evidence="1">
    <location>
        <begin position="573"/>
        <end position="624"/>
    </location>
</feature>